<feature type="compositionally biased region" description="Pro residues" evidence="1">
    <location>
        <begin position="56"/>
        <end position="65"/>
    </location>
</feature>
<feature type="compositionally biased region" description="Low complexity" evidence="1">
    <location>
        <begin position="81"/>
        <end position="101"/>
    </location>
</feature>
<feature type="compositionally biased region" description="Low complexity" evidence="1">
    <location>
        <begin position="66"/>
        <end position="75"/>
    </location>
</feature>
<keyword evidence="3" id="KW-1185">Reference proteome</keyword>
<evidence type="ECO:0000313" key="2">
    <source>
        <dbReference type="EMBL" id="CAD7679035.1"/>
    </source>
</evidence>
<comment type="caution">
    <text evidence="2">The sequence shown here is derived from an EMBL/GenBank/DDBJ whole genome shotgun (WGS) entry which is preliminary data.</text>
</comment>
<proteinExistence type="predicted"/>
<dbReference type="Proteomes" id="UP000645828">
    <property type="component" value="Unassembled WGS sequence"/>
</dbReference>
<feature type="compositionally biased region" description="Low complexity" evidence="1">
    <location>
        <begin position="19"/>
        <end position="29"/>
    </location>
</feature>
<accession>A0A811YRY9</accession>
<dbReference type="EMBL" id="CAJHUB010000681">
    <property type="protein sequence ID" value="CAD7679035.1"/>
    <property type="molecule type" value="Genomic_DNA"/>
</dbReference>
<protein>
    <submittedName>
        <fullName evidence="2">(raccoon dog) hypothetical protein</fullName>
    </submittedName>
</protein>
<name>A0A811YRY9_NYCPR</name>
<dbReference type="AlphaFoldDB" id="A0A811YRY9"/>
<sequence>MRARRGRCPGVPRAGAQGPGPESGSCSGSATGRECGGGIRAAGTRGDAPGRAEPASPAPPPPPPGVAEVTSRPGRSGSGPRGAEPAGPREGPGPARPQGAPLLQLWVPCTPVGPAGHSQFRKRTAPLRACGAAVHGSPRAAEGRASSQVPRVELFPFLNNHLGYSIR</sequence>
<reference evidence="2" key="1">
    <citation type="submission" date="2020-12" db="EMBL/GenBank/DDBJ databases">
        <authorList>
            <consortium name="Molecular Ecology Group"/>
        </authorList>
    </citation>
    <scope>NUCLEOTIDE SEQUENCE</scope>
    <source>
        <strain evidence="2">TBG_1078</strain>
    </source>
</reference>
<evidence type="ECO:0000256" key="1">
    <source>
        <dbReference type="SAM" id="MobiDB-lite"/>
    </source>
</evidence>
<organism evidence="2 3">
    <name type="scientific">Nyctereutes procyonoides</name>
    <name type="common">Raccoon dog</name>
    <name type="synonym">Canis procyonoides</name>
    <dbReference type="NCBI Taxonomy" id="34880"/>
    <lineage>
        <taxon>Eukaryota</taxon>
        <taxon>Metazoa</taxon>
        <taxon>Chordata</taxon>
        <taxon>Craniata</taxon>
        <taxon>Vertebrata</taxon>
        <taxon>Euteleostomi</taxon>
        <taxon>Mammalia</taxon>
        <taxon>Eutheria</taxon>
        <taxon>Laurasiatheria</taxon>
        <taxon>Carnivora</taxon>
        <taxon>Caniformia</taxon>
        <taxon>Canidae</taxon>
        <taxon>Nyctereutes</taxon>
    </lineage>
</organism>
<gene>
    <name evidence="2" type="ORF">NYPRO_LOCUS11833</name>
</gene>
<evidence type="ECO:0000313" key="3">
    <source>
        <dbReference type="Proteomes" id="UP000645828"/>
    </source>
</evidence>
<feature type="region of interest" description="Disordered" evidence="1">
    <location>
        <begin position="1"/>
        <end position="102"/>
    </location>
</feature>